<gene>
    <name evidence="1" type="ORF">L917_02792</name>
</gene>
<proteinExistence type="predicted"/>
<reference evidence="1" key="1">
    <citation type="submission" date="2013-11" db="EMBL/GenBank/DDBJ databases">
        <title>The Genome Sequence of Phytophthora parasitica CHvinca01.</title>
        <authorList>
            <consortium name="The Broad Institute Genomics Platform"/>
            <person name="Russ C."/>
            <person name="Tyler B."/>
            <person name="Panabieres F."/>
            <person name="Shan W."/>
            <person name="Tripathy S."/>
            <person name="Grunwald N."/>
            <person name="Machado M."/>
            <person name="Johnson C.S."/>
            <person name="Arredondo F."/>
            <person name="Hong C."/>
            <person name="Coffey M."/>
            <person name="Young S.K."/>
            <person name="Zeng Q."/>
            <person name="Gargeya S."/>
            <person name="Fitzgerald M."/>
            <person name="Abouelleil A."/>
            <person name="Alvarado L."/>
            <person name="Chapman S.B."/>
            <person name="Gainer-Dewar J."/>
            <person name="Goldberg J."/>
            <person name="Griggs A."/>
            <person name="Gujja S."/>
            <person name="Hansen M."/>
            <person name="Howarth C."/>
            <person name="Imamovic A."/>
            <person name="Ireland A."/>
            <person name="Larimer J."/>
            <person name="McCowan C."/>
            <person name="Murphy C."/>
            <person name="Pearson M."/>
            <person name="Poon T.W."/>
            <person name="Priest M."/>
            <person name="Roberts A."/>
            <person name="Saif S."/>
            <person name="Shea T."/>
            <person name="Sykes S."/>
            <person name="Wortman J."/>
            <person name="Nusbaum C."/>
            <person name="Birren B."/>
        </authorList>
    </citation>
    <scope>NUCLEOTIDE SEQUENCE [LARGE SCALE GENOMIC DNA]</scope>
    <source>
        <strain evidence="1">CHvinca01</strain>
    </source>
</reference>
<accession>W2LSM9</accession>
<sequence>MGLVLWGVSPFEGNRSDVVPQIGGSDALETKAYYEPGVAPEEHIWEGECLFVRPAKPSTLKQAVGFAIENSSKYGEGAEVNDWMVVPQIRHKNHAHDGPTGLGEIGTL</sequence>
<dbReference type="EMBL" id="KI678016">
    <property type="protein sequence ID" value="ETM00494.1"/>
    <property type="molecule type" value="Genomic_DNA"/>
</dbReference>
<name>W2LSM9_PHYNI</name>
<dbReference type="AlphaFoldDB" id="W2LSM9"/>
<protein>
    <submittedName>
        <fullName evidence="1">Uncharacterized protein</fullName>
    </submittedName>
</protein>
<organism evidence="1">
    <name type="scientific">Phytophthora nicotianae</name>
    <name type="common">Potato buckeye rot agent</name>
    <name type="synonym">Phytophthora parasitica</name>
    <dbReference type="NCBI Taxonomy" id="4792"/>
    <lineage>
        <taxon>Eukaryota</taxon>
        <taxon>Sar</taxon>
        <taxon>Stramenopiles</taxon>
        <taxon>Oomycota</taxon>
        <taxon>Peronosporomycetes</taxon>
        <taxon>Peronosporales</taxon>
        <taxon>Peronosporaceae</taxon>
        <taxon>Phytophthora</taxon>
    </lineage>
</organism>
<evidence type="ECO:0000313" key="1">
    <source>
        <dbReference type="EMBL" id="ETM00494.1"/>
    </source>
</evidence>
<dbReference type="Proteomes" id="UP000054423">
    <property type="component" value="Unassembled WGS sequence"/>
</dbReference>